<keyword evidence="2" id="KW-0678">Repressor</keyword>
<feature type="binding site" evidence="7">
    <location>
        <position position="144"/>
    </location>
    <ligand>
        <name>Zn(2+)</name>
        <dbReference type="ChEBI" id="CHEBI:29105"/>
    </ligand>
</feature>
<feature type="binding site" evidence="7">
    <location>
        <position position="103"/>
    </location>
    <ligand>
        <name>Zn(2+)</name>
        <dbReference type="ChEBI" id="CHEBI:29105"/>
    </ligand>
</feature>
<dbReference type="PANTHER" id="PTHR33202:SF6">
    <property type="entry name" value="ZINC UPTAKE REGULATION PROTEIN"/>
    <property type="match status" value="1"/>
</dbReference>
<dbReference type="GO" id="GO:0003700">
    <property type="term" value="F:DNA-binding transcription factor activity"/>
    <property type="evidence" value="ECO:0007669"/>
    <property type="project" value="InterPro"/>
</dbReference>
<feature type="binding site" evidence="8">
    <location>
        <position position="96"/>
    </location>
    <ligand>
        <name>Fe cation</name>
        <dbReference type="ChEBI" id="CHEBI:24875"/>
    </ligand>
</feature>
<evidence type="ECO:0000256" key="1">
    <source>
        <dbReference type="ARBA" id="ARBA00007957"/>
    </source>
</evidence>
<gene>
    <name evidence="9" type="primary">zur</name>
    <name evidence="9" type="ORF">PCIT_a4184</name>
</gene>
<keyword evidence="6" id="KW-0804">Transcription</keyword>
<dbReference type="EMBL" id="AHBZ03000017">
    <property type="protein sequence ID" value="KAF7771138.1"/>
    <property type="molecule type" value="Genomic_DNA"/>
</dbReference>
<dbReference type="Gene3D" id="1.10.10.10">
    <property type="entry name" value="Winged helix-like DNA-binding domain superfamily/Winged helix DNA-binding domain"/>
    <property type="match status" value="1"/>
</dbReference>
<feature type="binding site" evidence="7">
    <location>
        <position position="147"/>
    </location>
    <ligand>
        <name>Zn(2+)</name>
        <dbReference type="ChEBI" id="CHEBI:29105"/>
    </ligand>
</feature>
<evidence type="ECO:0000313" key="10">
    <source>
        <dbReference type="Proteomes" id="UP000016487"/>
    </source>
</evidence>
<protein>
    <submittedName>
        <fullName evidence="9">Fur family transcriptional regulator, zinc uptake regulator</fullName>
    </submittedName>
</protein>
<dbReference type="InterPro" id="IPR036388">
    <property type="entry name" value="WH-like_DNA-bd_sf"/>
</dbReference>
<accession>A0AAD4AIE9</accession>
<dbReference type="Pfam" id="PF01475">
    <property type="entry name" value="FUR"/>
    <property type="match status" value="1"/>
</dbReference>
<evidence type="ECO:0000256" key="2">
    <source>
        <dbReference type="ARBA" id="ARBA00022491"/>
    </source>
</evidence>
<dbReference type="AlphaFoldDB" id="A0AAD4AIE9"/>
<evidence type="ECO:0000256" key="7">
    <source>
        <dbReference type="PIRSR" id="PIRSR602481-1"/>
    </source>
</evidence>
<dbReference type="SUPFAM" id="SSF46785">
    <property type="entry name" value="Winged helix' DNA-binding domain"/>
    <property type="match status" value="1"/>
</dbReference>
<evidence type="ECO:0000313" key="9">
    <source>
        <dbReference type="EMBL" id="KAF7771138.1"/>
    </source>
</evidence>
<evidence type="ECO:0000256" key="5">
    <source>
        <dbReference type="ARBA" id="ARBA00023125"/>
    </source>
</evidence>
<evidence type="ECO:0000256" key="6">
    <source>
        <dbReference type="ARBA" id="ARBA00023163"/>
    </source>
</evidence>
<organism evidence="9 10">
    <name type="scientific">Pseudoalteromonas citrea</name>
    <dbReference type="NCBI Taxonomy" id="43655"/>
    <lineage>
        <taxon>Bacteria</taxon>
        <taxon>Pseudomonadati</taxon>
        <taxon>Pseudomonadota</taxon>
        <taxon>Gammaproteobacteria</taxon>
        <taxon>Alteromonadales</taxon>
        <taxon>Pseudoalteromonadaceae</taxon>
        <taxon>Pseudoalteromonas</taxon>
    </lineage>
</organism>
<name>A0AAD4AIE9_9GAMM</name>
<dbReference type="GO" id="GO:1900376">
    <property type="term" value="P:regulation of secondary metabolite biosynthetic process"/>
    <property type="evidence" value="ECO:0007669"/>
    <property type="project" value="TreeGrafter"/>
</dbReference>
<keyword evidence="5" id="KW-0238">DNA-binding</keyword>
<sequence length="152" mass="17410">MLTQKRTKELTQLLEQSSVKVTQKRLMIFHALINAERALSPYELAKQCEAKLSVCIPVVSIYRTLDLLVEANLAHKLELVNKYSACAHFGCHSSHHHTQFLICNVCQKVTEIQLSTAFTKQLIEQTAFHEFQLQSQQYEFQGICKDCTQPKS</sequence>
<keyword evidence="4" id="KW-0805">Transcription regulation</keyword>
<reference evidence="9" key="1">
    <citation type="journal article" date="2012" name="J. Bacteriol.">
        <title>Genome sequences of type strains of seven species of the marine bacterium Pseudoalteromonas.</title>
        <authorList>
            <person name="Xie B.B."/>
            <person name="Shu Y.L."/>
            <person name="Qin Q.L."/>
            <person name="Rong J.C."/>
            <person name="Zhang X.Y."/>
            <person name="Chen X.L."/>
            <person name="Shi M."/>
            <person name="He H.L."/>
            <person name="Zhou B.C."/>
            <person name="Zhang Y.Z."/>
        </authorList>
    </citation>
    <scope>NUCLEOTIDE SEQUENCE</scope>
    <source>
        <strain evidence="9">DSM 8771</strain>
    </source>
</reference>
<proteinExistence type="inferred from homology"/>
<dbReference type="RefSeq" id="WP_010363466.1">
    <property type="nucleotide sequence ID" value="NZ_AHBZ03000017.1"/>
</dbReference>
<dbReference type="GO" id="GO:0005829">
    <property type="term" value="C:cytosol"/>
    <property type="evidence" value="ECO:0007669"/>
    <property type="project" value="TreeGrafter"/>
</dbReference>
<dbReference type="Proteomes" id="UP000016487">
    <property type="component" value="Unassembled WGS sequence"/>
</dbReference>
<dbReference type="InterPro" id="IPR036390">
    <property type="entry name" value="WH_DNA-bd_sf"/>
</dbReference>
<evidence type="ECO:0000256" key="3">
    <source>
        <dbReference type="ARBA" id="ARBA00022833"/>
    </source>
</evidence>
<comment type="similarity">
    <text evidence="1">Belongs to the Fur family.</text>
</comment>
<dbReference type="InterPro" id="IPR043135">
    <property type="entry name" value="Fur_C"/>
</dbReference>
<dbReference type="GO" id="GO:0045892">
    <property type="term" value="P:negative regulation of DNA-templated transcription"/>
    <property type="evidence" value="ECO:0007669"/>
    <property type="project" value="TreeGrafter"/>
</dbReference>
<dbReference type="Gene3D" id="3.30.1490.190">
    <property type="match status" value="1"/>
</dbReference>
<comment type="caution">
    <text evidence="9">The sequence shown here is derived from an EMBL/GenBank/DDBJ whole genome shotgun (WGS) entry which is preliminary data.</text>
</comment>
<comment type="cofactor">
    <cofactor evidence="8">
        <name>Mn(2+)</name>
        <dbReference type="ChEBI" id="CHEBI:29035"/>
    </cofactor>
    <cofactor evidence="8">
        <name>Fe(2+)</name>
        <dbReference type="ChEBI" id="CHEBI:29033"/>
    </cofactor>
    <text evidence="8">Binds 1 Mn(2+) or Fe(2+) ion per subunit.</text>
</comment>
<dbReference type="PANTHER" id="PTHR33202">
    <property type="entry name" value="ZINC UPTAKE REGULATION PROTEIN"/>
    <property type="match status" value="1"/>
</dbReference>
<evidence type="ECO:0000256" key="8">
    <source>
        <dbReference type="PIRSR" id="PIRSR602481-2"/>
    </source>
</evidence>
<keyword evidence="8" id="KW-0408">Iron</keyword>
<reference evidence="9" key="2">
    <citation type="submission" date="2015-03" db="EMBL/GenBank/DDBJ databases">
        <title>Genome sequence of Pseudoalteromonas citrea.</title>
        <authorList>
            <person name="Xie B.-B."/>
            <person name="Rong J.-C."/>
            <person name="Qin Q.-L."/>
            <person name="Zhang Y.-Z."/>
        </authorList>
    </citation>
    <scope>NUCLEOTIDE SEQUENCE</scope>
    <source>
        <strain evidence="9">DSM 8771</strain>
    </source>
</reference>
<dbReference type="InterPro" id="IPR002481">
    <property type="entry name" value="FUR"/>
</dbReference>
<keyword evidence="7" id="KW-0479">Metal-binding</keyword>
<dbReference type="GO" id="GO:0000976">
    <property type="term" value="F:transcription cis-regulatory region binding"/>
    <property type="evidence" value="ECO:0007669"/>
    <property type="project" value="TreeGrafter"/>
</dbReference>
<dbReference type="GO" id="GO:0008270">
    <property type="term" value="F:zinc ion binding"/>
    <property type="evidence" value="ECO:0007669"/>
    <property type="project" value="TreeGrafter"/>
</dbReference>
<feature type="binding site" evidence="7">
    <location>
        <position position="106"/>
    </location>
    <ligand>
        <name>Zn(2+)</name>
        <dbReference type="ChEBI" id="CHEBI:29105"/>
    </ligand>
</feature>
<evidence type="ECO:0000256" key="4">
    <source>
        <dbReference type="ARBA" id="ARBA00023015"/>
    </source>
</evidence>
<comment type="cofactor">
    <cofactor evidence="7">
        <name>Zn(2+)</name>
        <dbReference type="ChEBI" id="CHEBI:29105"/>
    </cofactor>
    <text evidence="7">Binds 1 zinc ion per subunit.</text>
</comment>
<keyword evidence="3 7" id="KW-0862">Zinc</keyword>